<evidence type="ECO:0000313" key="1">
    <source>
        <dbReference type="EMBL" id="CAF4505207.1"/>
    </source>
</evidence>
<name>A0A8S2XLN2_9BILA</name>
<comment type="caution">
    <text evidence="1">The sequence shown here is derived from an EMBL/GenBank/DDBJ whole genome shotgun (WGS) entry which is preliminary data.</text>
</comment>
<accession>A0A8S2XLN2</accession>
<gene>
    <name evidence="2" type="ORF">GIL414_LOCUS35815</name>
    <name evidence="1" type="ORF">SMN809_LOCUS35094</name>
</gene>
<evidence type="ECO:0000313" key="2">
    <source>
        <dbReference type="EMBL" id="CAF4525848.1"/>
    </source>
</evidence>
<dbReference type="EMBL" id="CAJOBI010082775">
    <property type="protein sequence ID" value="CAF4505207.1"/>
    <property type="molecule type" value="Genomic_DNA"/>
</dbReference>
<proteinExistence type="predicted"/>
<dbReference type="EMBL" id="CAJOBJ010087278">
    <property type="protein sequence ID" value="CAF4525848.1"/>
    <property type="molecule type" value="Genomic_DNA"/>
</dbReference>
<dbReference type="AlphaFoldDB" id="A0A8S2XLN2"/>
<dbReference type="Proteomes" id="UP000676336">
    <property type="component" value="Unassembled WGS sequence"/>
</dbReference>
<protein>
    <submittedName>
        <fullName evidence="1">Uncharacterized protein</fullName>
    </submittedName>
</protein>
<sequence>MFRVTNIESDVSPGLHIIYLENLRYNWNGNILEAFRHGVL</sequence>
<evidence type="ECO:0000313" key="3">
    <source>
        <dbReference type="Proteomes" id="UP000676336"/>
    </source>
</evidence>
<organism evidence="1 3">
    <name type="scientific">Rotaria magnacalcarata</name>
    <dbReference type="NCBI Taxonomy" id="392030"/>
    <lineage>
        <taxon>Eukaryota</taxon>
        <taxon>Metazoa</taxon>
        <taxon>Spiralia</taxon>
        <taxon>Gnathifera</taxon>
        <taxon>Rotifera</taxon>
        <taxon>Eurotatoria</taxon>
        <taxon>Bdelloidea</taxon>
        <taxon>Philodinida</taxon>
        <taxon>Philodinidae</taxon>
        <taxon>Rotaria</taxon>
    </lineage>
</organism>
<reference evidence="1" key="1">
    <citation type="submission" date="2021-02" db="EMBL/GenBank/DDBJ databases">
        <authorList>
            <person name="Nowell W R."/>
        </authorList>
    </citation>
    <scope>NUCLEOTIDE SEQUENCE</scope>
</reference>
<dbReference type="Proteomes" id="UP000681720">
    <property type="component" value="Unassembled WGS sequence"/>
</dbReference>
<feature type="non-terminal residue" evidence="1">
    <location>
        <position position="40"/>
    </location>
</feature>